<evidence type="ECO:0000313" key="2">
    <source>
        <dbReference type="EMBL" id="TFW14565.1"/>
    </source>
</evidence>
<name>A0A4Y9S3V5_9CAUL</name>
<comment type="caution">
    <text evidence="2">The sequence shown here is derived from an EMBL/GenBank/DDBJ whole genome shotgun (WGS) entry which is preliminary data.</text>
</comment>
<proteinExistence type="predicted"/>
<gene>
    <name evidence="2" type="ORF">EGY25_05075</name>
</gene>
<keyword evidence="2" id="KW-0808">Transferase</keyword>
<protein>
    <submittedName>
        <fullName evidence="2">Serine kinase</fullName>
    </submittedName>
</protein>
<keyword evidence="2" id="KW-0418">Kinase</keyword>
<dbReference type="OrthoDB" id="8326226at2"/>
<dbReference type="GO" id="GO:0006109">
    <property type="term" value="P:regulation of carbohydrate metabolic process"/>
    <property type="evidence" value="ECO:0007669"/>
    <property type="project" value="InterPro"/>
</dbReference>
<dbReference type="SUPFAM" id="SSF53795">
    <property type="entry name" value="PEP carboxykinase-like"/>
    <property type="match status" value="1"/>
</dbReference>
<dbReference type="GO" id="GO:0005524">
    <property type="term" value="F:ATP binding"/>
    <property type="evidence" value="ECO:0007669"/>
    <property type="project" value="InterPro"/>
</dbReference>
<evidence type="ECO:0000313" key="3">
    <source>
        <dbReference type="Proteomes" id="UP000298216"/>
    </source>
</evidence>
<dbReference type="Pfam" id="PF07475">
    <property type="entry name" value="Hpr_kinase_C"/>
    <property type="match status" value="1"/>
</dbReference>
<dbReference type="Gene3D" id="3.40.50.300">
    <property type="entry name" value="P-loop containing nucleotide triphosphate hydrolases"/>
    <property type="match status" value="1"/>
</dbReference>
<keyword evidence="3" id="KW-1185">Reference proteome</keyword>
<dbReference type="InterPro" id="IPR027417">
    <property type="entry name" value="P-loop_NTPase"/>
</dbReference>
<dbReference type="EMBL" id="SPVH01000002">
    <property type="protein sequence ID" value="TFW14565.1"/>
    <property type="molecule type" value="Genomic_DNA"/>
</dbReference>
<feature type="domain" description="HPr kinase/phosphorylase C-terminal" evidence="1">
    <location>
        <begin position="21"/>
        <end position="84"/>
    </location>
</feature>
<evidence type="ECO:0000259" key="1">
    <source>
        <dbReference type="Pfam" id="PF07475"/>
    </source>
</evidence>
<accession>A0A4Y9S3V5</accession>
<dbReference type="GO" id="GO:0000155">
    <property type="term" value="F:phosphorelay sensor kinase activity"/>
    <property type="evidence" value="ECO:0007669"/>
    <property type="project" value="InterPro"/>
</dbReference>
<dbReference type="CDD" id="cd01918">
    <property type="entry name" value="HprK_C"/>
    <property type="match status" value="1"/>
</dbReference>
<organism evidence="2 3">
    <name type="scientific">Brevundimonas intermedia</name>
    <dbReference type="NCBI Taxonomy" id="74315"/>
    <lineage>
        <taxon>Bacteria</taxon>
        <taxon>Pseudomonadati</taxon>
        <taxon>Pseudomonadota</taxon>
        <taxon>Alphaproteobacteria</taxon>
        <taxon>Caulobacterales</taxon>
        <taxon>Caulobacteraceae</taxon>
        <taxon>Brevundimonas</taxon>
    </lineage>
</organism>
<dbReference type="InterPro" id="IPR011104">
    <property type="entry name" value="Hpr_kin/Pase_C"/>
</dbReference>
<dbReference type="Proteomes" id="UP000298216">
    <property type="component" value="Unassembled WGS sequence"/>
</dbReference>
<sequence>MRMEPPVHATTVAIRRRGAWQGVMILGPSGVGKSDLALRLIARGWRLVSDDYTQVWTSGGAVHASAPASIAGRIEVRGVGIVSAATRRMARVVLAVACVPEAVERLPEPQTRRFAGVDLPLLALDPRPASAVDVVAVALDALKPRKTGL</sequence>
<dbReference type="AlphaFoldDB" id="A0A4Y9S3V5"/>
<reference evidence="2 3" key="1">
    <citation type="submission" date="2019-03" db="EMBL/GenBank/DDBJ databases">
        <title>Draft genome of Brevundimonas sp. a heavy metal resistant soil bacteria.</title>
        <authorList>
            <person name="Soto J."/>
        </authorList>
    </citation>
    <scope>NUCLEOTIDE SEQUENCE [LARGE SCALE GENOMIC DNA]</scope>
    <source>
        <strain evidence="2 3">B-10</strain>
    </source>
</reference>